<dbReference type="FunFam" id="3.40.50.300:FF:000536">
    <property type="entry name" value="GTPase IMAP family member 8"/>
    <property type="match status" value="1"/>
</dbReference>
<feature type="transmembrane region" description="Helical" evidence="16">
    <location>
        <begin position="214"/>
        <end position="232"/>
    </location>
</feature>
<protein>
    <recommendedName>
        <fullName evidence="14">GTPase IMAP family member 8</fullName>
    </recommendedName>
    <alternativeName>
        <fullName evidence="15">Immune-associated nucleotide-binding protein 9</fullName>
    </alternativeName>
</protein>
<keyword evidence="11" id="KW-0496">Mitochondrion</keyword>
<evidence type="ECO:0000256" key="10">
    <source>
        <dbReference type="ARBA" id="ARBA00023034"/>
    </source>
</evidence>
<evidence type="ECO:0000256" key="4">
    <source>
        <dbReference type="ARBA" id="ARBA00004555"/>
    </source>
</evidence>
<dbReference type="Proteomes" id="UP000472270">
    <property type="component" value="Unassembled WGS sequence"/>
</dbReference>
<evidence type="ECO:0000256" key="8">
    <source>
        <dbReference type="ARBA" id="ARBA00022741"/>
    </source>
</evidence>
<evidence type="ECO:0000256" key="2">
    <source>
        <dbReference type="ARBA" id="ARBA00004240"/>
    </source>
</evidence>
<evidence type="ECO:0000256" key="6">
    <source>
        <dbReference type="ARBA" id="ARBA00022490"/>
    </source>
</evidence>
<evidence type="ECO:0000256" key="9">
    <source>
        <dbReference type="ARBA" id="ARBA00022824"/>
    </source>
</evidence>
<dbReference type="GO" id="GO:0005794">
    <property type="term" value="C:Golgi apparatus"/>
    <property type="evidence" value="ECO:0007669"/>
    <property type="project" value="UniProtKB-SubCell"/>
</dbReference>
<comment type="subcellular location">
    <subcellularLocation>
        <location evidence="3">Cytoplasm</location>
        <location evidence="3">Cytosol</location>
    </subcellularLocation>
    <subcellularLocation>
        <location evidence="2">Endoplasmic reticulum</location>
    </subcellularLocation>
    <subcellularLocation>
        <location evidence="4">Golgi apparatus</location>
    </subcellularLocation>
    <subcellularLocation>
        <location evidence="1">Mitochondrion</location>
    </subcellularLocation>
</comment>
<evidence type="ECO:0000256" key="12">
    <source>
        <dbReference type="ARBA" id="ARBA00023134"/>
    </source>
</evidence>
<feature type="domain" description="AIG1-type G" evidence="17">
    <location>
        <begin position="6"/>
        <end position="201"/>
    </location>
</feature>
<evidence type="ECO:0000313" key="19">
    <source>
        <dbReference type="Proteomes" id="UP000472270"/>
    </source>
</evidence>
<evidence type="ECO:0000313" key="18">
    <source>
        <dbReference type="Ensembl" id="ENSSRHP00000081769.1"/>
    </source>
</evidence>
<evidence type="ECO:0000256" key="14">
    <source>
        <dbReference type="ARBA" id="ARBA00073539"/>
    </source>
</evidence>
<reference evidence="18" key="1">
    <citation type="submission" date="2025-08" db="UniProtKB">
        <authorList>
            <consortium name="Ensembl"/>
        </authorList>
    </citation>
    <scope>IDENTIFICATION</scope>
</reference>
<dbReference type="InterPro" id="IPR045058">
    <property type="entry name" value="GIMA/IAN/Toc"/>
</dbReference>
<keyword evidence="10" id="KW-0333">Golgi apparatus</keyword>
<keyword evidence="19" id="KW-1185">Reference proteome</keyword>
<organism evidence="18 19">
    <name type="scientific">Sinocyclocheilus rhinocerous</name>
    <dbReference type="NCBI Taxonomy" id="307959"/>
    <lineage>
        <taxon>Eukaryota</taxon>
        <taxon>Metazoa</taxon>
        <taxon>Chordata</taxon>
        <taxon>Craniata</taxon>
        <taxon>Vertebrata</taxon>
        <taxon>Euteleostomi</taxon>
        <taxon>Actinopterygii</taxon>
        <taxon>Neopterygii</taxon>
        <taxon>Teleostei</taxon>
        <taxon>Ostariophysi</taxon>
        <taxon>Cypriniformes</taxon>
        <taxon>Cyprinidae</taxon>
        <taxon>Cyprininae</taxon>
        <taxon>Sinocyclocheilus</taxon>
    </lineage>
</organism>
<keyword evidence="7" id="KW-0677">Repeat</keyword>
<feature type="transmembrane region" description="Helical" evidence="16">
    <location>
        <begin position="238"/>
        <end position="260"/>
    </location>
</feature>
<dbReference type="Ensembl" id="ENSSRHT00000083987.1">
    <property type="protein sequence ID" value="ENSSRHP00000081769.1"/>
    <property type="gene ID" value="ENSSRHG00000040513.1"/>
</dbReference>
<proteinExistence type="inferred from homology"/>
<evidence type="ECO:0000256" key="1">
    <source>
        <dbReference type="ARBA" id="ARBA00004173"/>
    </source>
</evidence>
<keyword evidence="12" id="KW-0342">GTP-binding</keyword>
<feature type="transmembrane region" description="Helical" evidence="16">
    <location>
        <begin position="272"/>
        <end position="290"/>
    </location>
</feature>
<dbReference type="SUPFAM" id="SSF52540">
    <property type="entry name" value="P-loop containing nucleoside triphosphate hydrolases"/>
    <property type="match status" value="1"/>
</dbReference>
<evidence type="ECO:0000256" key="3">
    <source>
        <dbReference type="ARBA" id="ARBA00004514"/>
    </source>
</evidence>
<comment type="function">
    <text evidence="13">Exerts an anti-apoptotic effect in the immune system and is involved in responses to infections.</text>
</comment>
<dbReference type="Pfam" id="PF04548">
    <property type="entry name" value="AIG1"/>
    <property type="match status" value="1"/>
</dbReference>
<evidence type="ECO:0000256" key="7">
    <source>
        <dbReference type="ARBA" id="ARBA00022737"/>
    </source>
</evidence>
<keyword evidence="6" id="KW-0963">Cytoplasm</keyword>
<evidence type="ECO:0000256" key="13">
    <source>
        <dbReference type="ARBA" id="ARBA00056809"/>
    </source>
</evidence>
<name>A0A673LU07_9TELE</name>
<dbReference type="Gene3D" id="3.40.50.300">
    <property type="entry name" value="P-loop containing nucleotide triphosphate hydrolases"/>
    <property type="match status" value="1"/>
</dbReference>
<dbReference type="AlphaFoldDB" id="A0A673LU07"/>
<comment type="similarity">
    <text evidence="5">Belongs to the TRAFAC class TrmE-Era-EngA-EngB-Septin-like GTPase superfamily. AIG1/Toc34/Toc159-like paraseptin GTPase family. IAN subfamily.</text>
</comment>
<dbReference type="PROSITE" id="PS51720">
    <property type="entry name" value="G_AIG1"/>
    <property type="match status" value="1"/>
</dbReference>
<evidence type="ECO:0000256" key="16">
    <source>
        <dbReference type="SAM" id="Phobius"/>
    </source>
</evidence>
<sequence length="314" mass="35633">HHTFDLSGLRILLIGKTGSGVSATGNTILGENVFLSRQSTNSKTHSCHEHRAEVSNRRVTVIDTPTFFNTENINLNIELKIRLNMGSPGIHAILLVLPLHKLNYADTVSSFKQMFGKNAMKHTLVLFTYGDELKNNPIDQLIKQNPELSKLRDECGGRYHVLNNKDLNDREQVTNLLMMIEGMMSTNQNSCYTLQMFDPQPFNVLLQRITKPKYLYASIVFVIGVCIILTGVLCRDNGNFLCGSGWKVILAILWFIWEIIWKNQRWGNKVKLMAIIVGGVIEMLLSYFAVDKEFSFPTFFRVILGCLISFLSLI</sequence>
<keyword evidence="9" id="KW-0256">Endoplasmic reticulum</keyword>
<dbReference type="GO" id="GO:0005525">
    <property type="term" value="F:GTP binding"/>
    <property type="evidence" value="ECO:0007669"/>
    <property type="project" value="UniProtKB-KW"/>
</dbReference>
<dbReference type="PANTHER" id="PTHR10903:SF188">
    <property type="entry name" value="GTPASE IMAP FAMILY MEMBER 2-LIKE-RELATED"/>
    <property type="match status" value="1"/>
</dbReference>
<keyword evidence="16" id="KW-1133">Transmembrane helix</keyword>
<keyword evidence="16" id="KW-0812">Transmembrane</keyword>
<keyword evidence="8" id="KW-0547">Nucleotide-binding</keyword>
<dbReference type="GO" id="GO:0005783">
    <property type="term" value="C:endoplasmic reticulum"/>
    <property type="evidence" value="ECO:0007669"/>
    <property type="project" value="UniProtKB-SubCell"/>
</dbReference>
<evidence type="ECO:0000256" key="11">
    <source>
        <dbReference type="ARBA" id="ARBA00023128"/>
    </source>
</evidence>
<evidence type="ECO:0000256" key="5">
    <source>
        <dbReference type="ARBA" id="ARBA00008535"/>
    </source>
</evidence>
<dbReference type="GO" id="GO:0005829">
    <property type="term" value="C:cytosol"/>
    <property type="evidence" value="ECO:0007669"/>
    <property type="project" value="UniProtKB-SubCell"/>
</dbReference>
<evidence type="ECO:0000259" key="17">
    <source>
        <dbReference type="PROSITE" id="PS51720"/>
    </source>
</evidence>
<evidence type="ECO:0000256" key="15">
    <source>
        <dbReference type="ARBA" id="ARBA00077278"/>
    </source>
</evidence>
<keyword evidence="16" id="KW-0472">Membrane</keyword>
<accession>A0A673LU07</accession>
<dbReference type="PANTHER" id="PTHR10903">
    <property type="entry name" value="GTPASE, IMAP FAMILY MEMBER-RELATED"/>
    <property type="match status" value="1"/>
</dbReference>
<dbReference type="InterPro" id="IPR006703">
    <property type="entry name" value="G_AIG1"/>
</dbReference>
<dbReference type="InterPro" id="IPR027417">
    <property type="entry name" value="P-loop_NTPase"/>
</dbReference>
<dbReference type="GO" id="GO:0005739">
    <property type="term" value="C:mitochondrion"/>
    <property type="evidence" value="ECO:0007669"/>
    <property type="project" value="UniProtKB-SubCell"/>
</dbReference>
<reference evidence="18" key="2">
    <citation type="submission" date="2025-09" db="UniProtKB">
        <authorList>
            <consortium name="Ensembl"/>
        </authorList>
    </citation>
    <scope>IDENTIFICATION</scope>
</reference>